<dbReference type="SMART" id="SM00589">
    <property type="entry name" value="PRY"/>
    <property type="match status" value="1"/>
</dbReference>
<keyword evidence="3" id="KW-1185">Reference proteome</keyword>
<protein>
    <submittedName>
        <fullName evidence="2">TRI27 protein</fullName>
    </submittedName>
</protein>
<dbReference type="PRINTS" id="PR01407">
    <property type="entry name" value="BUTYPHLNCDUF"/>
</dbReference>
<comment type="caution">
    <text evidence="2">The sequence shown here is derived from an EMBL/GenBank/DDBJ whole genome shotgun (WGS) entry which is preliminary data.</text>
</comment>
<dbReference type="EMBL" id="VZRE01017796">
    <property type="protein sequence ID" value="NWU18643.1"/>
    <property type="molecule type" value="Genomic_DNA"/>
</dbReference>
<dbReference type="InterPro" id="IPR003877">
    <property type="entry name" value="SPRY_dom"/>
</dbReference>
<dbReference type="Gene3D" id="2.60.120.920">
    <property type="match status" value="1"/>
</dbReference>
<gene>
    <name evidence="2" type="primary">Trim27_2</name>
    <name evidence="2" type="ORF">CEPORN_R08741</name>
</gene>
<dbReference type="Pfam" id="PF13765">
    <property type="entry name" value="PRY"/>
    <property type="match status" value="1"/>
</dbReference>
<dbReference type="Proteomes" id="UP000543364">
    <property type="component" value="Unassembled WGS sequence"/>
</dbReference>
<dbReference type="InterPro" id="IPR050143">
    <property type="entry name" value="TRIM/RBCC"/>
</dbReference>
<feature type="domain" description="B30.2/SPRY" evidence="1">
    <location>
        <begin position="1"/>
        <end position="137"/>
    </location>
</feature>
<dbReference type="InterPro" id="IPR003879">
    <property type="entry name" value="Butyrophylin_SPRY"/>
</dbReference>
<dbReference type="Pfam" id="PF00622">
    <property type="entry name" value="SPRY"/>
    <property type="match status" value="1"/>
</dbReference>
<feature type="non-terminal residue" evidence="2">
    <location>
        <position position="137"/>
    </location>
</feature>
<organism evidence="2 3">
    <name type="scientific">Cephalopterus ornatus</name>
    <name type="common">Amazonian umbrellabird</name>
    <dbReference type="NCBI Taxonomy" id="114276"/>
    <lineage>
        <taxon>Eukaryota</taxon>
        <taxon>Metazoa</taxon>
        <taxon>Chordata</taxon>
        <taxon>Craniata</taxon>
        <taxon>Vertebrata</taxon>
        <taxon>Euteleostomi</taxon>
        <taxon>Archelosauria</taxon>
        <taxon>Archosauria</taxon>
        <taxon>Dinosauria</taxon>
        <taxon>Saurischia</taxon>
        <taxon>Theropoda</taxon>
        <taxon>Coelurosauria</taxon>
        <taxon>Aves</taxon>
        <taxon>Neognathae</taxon>
        <taxon>Neoaves</taxon>
        <taxon>Telluraves</taxon>
        <taxon>Australaves</taxon>
        <taxon>Passeriformes</taxon>
        <taxon>Cotingidae</taxon>
        <taxon>Cephalopterus</taxon>
    </lineage>
</organism>
<dbReference type="SUPFAM" id="SSF49899">
    <property type="entry name" value="Concanavalin A-like lectins/glucanases"/>
    <property type="match status" value="1"/>
</dbReference>
<evidence type="ECO:0000259" key="1">
    <source>
        <dbReference type="PROSITE" id="PS50188"/>
    </source>
</evidence>
<dbReference type="PANTHER" id="PTHR24103">
    <property type="entry name" value="E3 UBIQUITIN-PROTEIN LIGASE TRIM"/>
    <property type="match status" value="1"/>
</dbReference>
<name>A0A7K5UPJ3_CEPOR</name>
<evidence type="ECO:0000313" key="2">
    <source>
        <dbReference type="EMBL" id="NWU18643.1"/>
    </source>
</evidence>
<reference evidence="2 3" key="1">
    <citation type="submission" date="2019-09" db="EMBL/GenBank/DDBJ databases">
        <title>Bird 10,000 Genomes (B10K) Project - Family phase.</title>
        <authorList>
            <person name="Zhang G."/>
        </authorList>
    </citation>
    <scope>NUCLEOTIDE SEQUENCE [LARGE SCALE GENOMIC DNA]</scope>
    <source>
        <strain evidence="2">B10K-DU-001-01</strain>
        <tissue evidence="2">Muscle</tissue>
    </source>
</reference>
<accession>A0A7K5UPJ3</accession>
<dbReference type="InterPro" id="IPR006574">
    <property type="entry name" value="PRY"/>
</dbReference>
<evidence type="ECO:0000313" key="3">
    <source>
        <dbReference type="Proteomes" id="UP000543364"/>
    </source>
</evidence>
<dbReference type="SMART" id="SM00449">
    <property type="entry name" value="SPRY"/>
    <property type="match status" value="1"/>
</dbReference>
<dbReference type="InterPro" id="IPR013320">
    <property type="entry name" value="ConA-like_dom_sf"/>
</dbReference>
<sequence length="137" mass="15600">LVLSDNCKSVKRGGKRQDIPDNPERFDLWSCVLGRDGFSSGRHYWEVEVEEDAGGWIVGIFRGDVKRKGYFGFKPEEGIWAVGNWTKSLKAFTSPDHTQFPEIKAPRRIRVSLDYEKGQVSFFSVDEGIPIFVFPLA</sequence>
<dbReference type="AlphaFoldDB" id="A0A7K5UPJ3"/>
<dbReference type="PROSITE" id="PS50188">
    <property type="entry name" value="B302_SPRY"/>
    <property type="match status" value="1"/>
</dbReference>
<dbReference type="InterPro" id="IPR043136">
    <property type="entry name" value="B30.2/SPRY_sf"/>
</dbReference>
<feature type="non-terminal residue" evidence="2">
    <location>
        <position position="1"/>
    </location>
</feature>
<proteinExistence type="predicted"/>
<dbReference type="InterPro" id="IPR001870">
    <property type="entry name" value="B30.2/SPRY"/>
</dbReference>